<reference evidence="3" key="2">
    <citation type="submission" date="2015-01" db="EMBL/GenBank/DDBJ databases">
        <title>Evolutionary Origins and Diversification of the Mycorrhizal Mutualists.</title>
        <authorList>
            <consortium name="DOE Joint Genome Institute"/>
            <consortium name="Mycorrhizal Genomics Consortium"/>
            <person name="Kohler A."/>
            <person name="Kuo A."/>
            <person name="Nagy L.G."/>
            <person name="Floudas D."/>
            <person name="Copeland A."/>
            <person name="Barry K.W."/>
            <person name="Cichocki N."/>
            <person name="Veneault-Fourrey C."/>
            <person name="LaButti K."/>
            <person name="Lindquist E.A."/>
            <person name="Lipzen A."/>
            <person name="Lundell T."/>
            <person name="Morin E."/>
            <person name="Murat C."/>
            <person name="Riley R."/>
            <person name="Ohm R."/>
            <person name="Sun H."/>
            <person name="Tunlid A."/>
            <person name="Henrissat B."/>
            <person name="Grigoriev I.V."/>
            <person name="Hibbett D.S."/>
            <person name="Martin F."/>
        </authorList>
    </citation>
    <scope>NUCLEOTIDE SEQUENCE [LARGE SCALE GENOMIC DNA]</scope>
    <source>
        <strain evidence="3">F 1598</strain>
    </source>
</reference>
<evidence type="ECO:0000313" key="2">
    <source>
        <dbReference type="EMBL" id="KIM77052.1"/>
    </source>
</evidence>
<feature type="signal peptide" evidence="1">
    <location>
        <begin position="1"/>
        <end position="21"/>
    </location>
</feature>
<reference evidence="2 3" key="1">
    <citation type="submission" date="2014-04" db="EMBL/GenBank/DDBJ databases">
        <authorList>
            <consortium name="DOE Joint Genome Institute"/>
            <person name="Kuo A."/>
            <person name="Tarkka M."/>
            <person name="Buscot F."/>
            <person name="Kohler A."/>
            <person name="Nagy L.G."/>
            <person name="Floudas D."/>
            <person name="Copeland A."/>
            <person name="Barry K.W."/>
            <person name="Cichocki N."/>
            <person name="Veneault-Fourrey C."/>
            <person name="LaButti K."/>
            <person name="Lindquist E.A."/>
            <person name="Lipzen A."/>
            <person name="Lundell T."/>
            <person name="Morin E."/>
            <person name="Murat C."/>
            <person name="Sun H."/>
            <person name="Tunlid A."/>
            <person name="Henrissat B."/>
            <person name="Grigoriev I.V."/>
            <person name="Hibbett D.S."/>
            <person name="Martin F."/>
            <person name="Nordberg H.P."/>
            <person name="Cantor M.N."/>
            <person name="Hua S.X."/>
        </authorList>
    </citation>
    <scope>NUCLEOTIDE SEQUENCE [LARGE SCALE GENOMIC DNA]</scope>
    <source>
        <strain evidence="2 3">F 1598</strain>
    </source>
</reference>
<proteinExistence type="predicted"/>
<dbReference type="Proteomes" id="UP000054166">
    <property type="component" value="Unassembled WGS sequence"/>
</dbReference>
<dbReference type="InParanoid" id="A0A0C3BI69"/>
<keyword evidence="1" id="KW-0732">Signal</keyword>
<dbReference type="HOGENOM" id="CLU_2278514_0_0_1"/>
<evidence type="ECO:0000256" key="1">
    <source>
        <dbReference type="SAM" id="SignalP"/>
    </source>
</evidence>
<dbReference type="AlphaFoldDB" id="A0A0C3BI69"/>
<name>A0A0C3BI69_PILCF</name>
<accession>A0A0C3BI69</accession>
<dbReference type="EMBL" id="KN833029">
    <property type="protein sequence ID" value="KIM77052.1"/>
    <property type="molecule type" value="Genomic_DNA"/>
</dbReference>
<gene>
    <name evidence="2" type="ORF">PILCRDRAFT_825815</name>
</gene>
<keyword evidence="3" id="KW-1185">Reference proteome</keyword>
<organism evidence="2 3">
    <name type="scientific">Piloderma croceum (strain F 1598)</name>
    <dbReference type="NCBI Taxonomy" id="765440"/>
    <lineage>
        <taxon>Eukaryota</taxon>
        <taxon>Fungi</taxon>
        <taxon>Dikarya</taxon>
        <taxon>Basidiomycota</taxon>
        <taxon>Agaricomycotina</taxon>
        <taxon>Agaricomycetes</taxon>
        <taxon>Agaricomycetidae</taxon>
        <taxon>Atheliales</taxon>
        <taxon>Atheliaceae</taxon>
        <taxon>Piloderma</taxon>
    </lineage>
</organism>
<feature type="chain" id="PRO_5002161655" evidence="1">
    <location>
        <begin position="22"/>
        <end position="102"/>
    </location>
</feature>
<protein>
    <submittedName>
        <fullName evidence="2">Uncharacterized protein</fullName>
    </submittedName>
</protein>
<evidence type="ECO:0000313" key="3">
    <source>
        <dbReference type="Proteomes" id="UP000054166"/>
    </source>
</evidence>
<sequence>MKVTSALSAIALVLFAQTVAASPTIVSRAEGLPDEYLQIIATETSNNTVVKETVILAKIVDIAINKTAPNPNLKPDSVTTEILVESNNYAAAFALIATVDSE</sequence>